<proteinExistence type="inferred from homology"/>
<protein>
    <recommendedName>
        <fullName evidence="4">Large ribosomal subunit protein uL4m</fullName>
    </recommendedName>
</protein>
<dbReference type="PANTHER" id="PTHR10746">
    <property type="entry name" value="50S RIBOSOMAL PROTEIN L4"/>
    <property type="match status" value="1"/>
</dbReference>
<organism evidence="6 7">
    <name type="scientific">Meripilus lineatus</name>
    <dbReference type="NCBI Taxonomy" id="2056292"/>
    <lineage>
        <taxon>Eukaryota</taxon>
        <taxon>Fungi</taxon>
        <taxon>Dikarya</taxon>
        <taxon>Basidiomycota</taxon>
        <taxon>Agaricomycotina</taxon>
        <taxon>Agaricomycetes</taxon>
        <taxon>Polyporales</taxon>
        <taxon>Meripilaceae</taxon>
        <taxon>Meripilus</taxon>
    </lineage>
</organism>
<dbReference type="GO" id="GO:0005840">
    <property type="term" value="C:ribosome"/>
    <property type="evidence" value="ECO:0007669"/>
    <property type="project" value="UniProtKB-KW"/>
</dbReference>
<feature type="region of interest" description="Disordered" evidence="5">
    <location>
        <begin position="121"/>
        <end position="158"/>
    </location>
</feature>
<dbReference type="InterPro" id="IPR023574">
    <property type="entry name" value="Ribosomal_uL4_dom_sf"/>
</dbReference>
<dbReference type="InterPro" id="IPR013005">
    <property type="entry name" value="Ribosomal_uL4-like"/>
</dbReference>
<keyword evidence="2" id="KW-0689">Ribosomal protein</keyword>
<evidence type="ECO:0000313" key="7">
    <source>
        <dbReference type="Proteomes" id="UP001212997"/>
    </source>
</evidence>
<dbReference type="Pfam" id="PF00573">
    <property type="entry name" value="Ribosomal_L4"/>
    <property type="match status" value="1"/>
</dbReference>
<name>A0AAD5Y8D0_9APHY</name>
<evidence type="ECO:0000313" key="6">
    <source>
        <dbReference type="EMBL" id="KAJ3475883.1"/>
    </source>
</evidence>
<dbReference type="InterPro" id="IPR002136">
    <property type="entry name" value="Ribosomal_uL4"/>
</dbReference>
<accession>A0AAD5Y8D0</accession>
<evidence type="ECO:0000256" key="3">
    <source>
        <dbReference type="ARBA" id="ARBA00023274"/>
    </source>
</evidence>
<evidence type="ECO:0000256" key="2">
    <source>
        <dbReference type="ARBA" id="ARBA00022980"/>
    </source>
</evidence>
<keyword evidence="7" id="KW-1185">Reference proteome</keyword>
<comment type="caution">
    <text evidence="6">The sequence shown here is derived from an EMBL/GenBank/DDBJ whole genome shotgun (WGS) entry which is preliminary data.</text>
</comment>
<evidence type="ECO:0000256" key="5">
    <source>
        <dbReference type="SAM" id="MobiDB-lite"/>
    </source>
</evidence>
<reference evidence="6" key="1">
    <citation type="submission" date="2022-07" db="EMBL/GenBank/DDBJ databases">
        <title>Genome Sequence of Physisporinus lineatus.</title>
        <authorList>
            <person name="Buettner E."/>
        </authorList>
    </citation>
    <scope>NUCLEOTIDE SEQUENCE</scope>
    <source>
        <strain evidence="6">VT162</strain>
    </source>
</reference>
<dbReference type="PANTHER" id="PTHR10746:SF6">
    <property type="entry name" value="LARGE RIBOSOMAL SUBUNIT PROTEIN UL4M"/>
    <property type="match status" value="1"/>
</dbReference>
<dbReference type="GO" id="GO:0003735">
    <property type="term" value="F:structural constituent of ribosome"/>
    <property type="evidence" value="ECO:0007669"/>
    <property type="project" value="InterPro"/>
</dbReference>
<dbReference type="GO" id="GO:0006412">
    <property type="term" value="P:translation"/>
    <property type="evidence" value="ECO:0007669"/>
    <property type="project" value="InterPro"/>
</dbReference>
<dbReference type="NCBIfam" id="TIGR03953">
    <property type="entry name" value="rplD_bact"/>
    <property type="match status" value="1"/>
</dbReference>
<keyword evidence="3" id="KW-0687">Ribonucleoprotein</keyword>
<evidence type="ECO:0000256" key="1">
    <source>
        <dbReference type="ARBA" id="ARBA00010528"/>
    </source>
</evidence>
<evidence type="ECO:0000256" key="4">
    <source>
        <dbReference type="ARBA" id="ARBA00040565"/>
    </source>
</evidence>
<dbReference type="HAMAP" id="MF_01328_B">
    <property type="entry name" value="Ribosomal_uL4_B"/>
    <property type="match status" value="1"/>
</dbReference>
<gene>
    <name evidence="6" type="ORF">NLI96_g11537</name>
</gene>
<dbReference type="SUPFAM" id="SSF52166">
    <property type="entry name" value="Ribosomal protein L4"/>
    <property type="match status" value="1"/>
</dbReference>
<dbReference type="GO" id="GO:1990904">
    <property type="term" value="C:ribonucleoprotein complex"/>
    <property type="evidence" value="ECO:0007669"/>
    <property type="project" value="UniProtKB-KW"/>
</dbReference>
<dbReference type="Proteomes" id="UP001212997">
    <property type="component" value="Unassembled WGS sequence"/>
</dbReference>
<dbReference type="AlphaFoldDB" id="A0AAD5Y8D0"/>
<comment type="similarity">
    <text evidence="1">Belongs to the universal ribosomal protein uL4 family.</text>
</comment>
<dbReference type="Gene3D" id="3.40.1370.10">
    <property type="match status" value="1"/>
</dbReference>
<sequence>MLSHLRYALQSSARRALSTAAVSAEVTAKPHLSSHGTSSLTQAPGFGILANGAKATTASTFVKPVYLSMSSLLPQAEDSPDADNVIELDPFIFDHPIRRDILHLCVVQHLDCLRQGTASTKTRGEVRGSGRKIRPQKGSGKARLGDGQSPMLRGGGVAFGPKPRDFSTKLPRKVIQMGMRVALSAKLQERGFGVVQSLEWQGSKTKELAQRLDELGWKKTLFVTGHEKVPDLLKRASNNLYKIETTTVQELSVYDIIKWPRLVVDVNAVEWLENALARQGPASPRIL</sequence>
<dbReference type="EMBL" id="JANAWD010000784">
    <property type="protein sequence ID" value="KAJ3475883.1"/>
    <property type="molecule type" value="Genomic_DNA"/>
</dbReference>